<gene>
    <name evidence="1" type="ORF">E2986_07089</name>
</gene>
<evidence type="ECO:0000313" key="2">
    <source>
        <dbReference type="Proteomes" id="UP000655588"/>
    </source>
</evidence>
<accession>A0A833VV57</accession>
<comment type="caution">
    <text evidence="1">The sequence shown here is derived from an EMBL/GenBank/DDBJ whole genome shotgun (WGS) entry which is preliminary data.</text>
</comment>
<reference evidence="1" key="1">
    <citation type="submission" date="2019-11" db="EMBL/GenBank/DDBJ databases">
        <title>The nuclear and mitochondrial genomes of Frieseomelitta varia - a highly eusocial stingless bee (Meliponini) with a permanently sterile worker caste.</title>
        <authorList>
            <person name="Freitas F.C.P."/>
            <person name="Lourenco A.P."/>
            <person name="Nunes F.M.F."/>
            <person name="Paschoal A.R."/>
            <person name="Abreu F.C.P."/>
            <person name="Barbin F.O."/>
            <person name="Bataglia L."/>
            <person name="Cardoso-Junior C.A.M."/>
            <person name="Cervoni M.S."/>
            <person name="Silva S.R."/>
            <person name="Dalarmi F."/>
            <person name="Del Lama M.A."/>
            <person name="Depintor T.S."/>
            <person name="Ferreira K.M."/>
            <person name="Goria P.S."/>
            <person name="Jaskot M.C."/>
            <person name="Lago D.C."/>
            <person name="Luna-Lucena D."/>
            <person name="Moda L.M."/>
            <person name="Nascimento L."/>
            <person name="Pedrino M."/>
            <person name="Rabico F.O."/>
            <person name="Sanches F.C."/>
            <person name="Santos D.E."/>
            <person name="Santos C.G."/>
            <person name="Vieira J."/>
            <person name="Lopes T.F."/>
            <person name="Barchuk A.R."/>
            <person name="Hartfelder K."/>
            <person name="Simoes Z.L.P."/>
            <person name="Bitondi M.M.G."/>
            <person name="Pinheiro D.G."/>
        </authorList>
    </citation>
    <scope>NUCLEOTIDE SEQUENCE</scope>
    <source>
        <strain evidence="1">USP_RPSP 00005682</strain>
        <tissue evidence="1">Whole individual</tissue>
    </source>
</reference>
<dbReference type="AlphaFoldDB" id="A0A833VV57"/>
<protein>
    <recommendedName>
        <fullName evidence="3">Centromere protein H</fullName>
    </recommendedName>
</protein>
<proteinExistence type="predicted"/>
<evidence type="ECO:0008006" key="3">
    <source>
        <dbReference type="Google" id="ProtNLM"/>
    </source>
</evidence>
<keyword evidence="2" id="KW-1185">Reference proteome</keyword>
<name>A0A833VV57_9HYME</name>
<sequence>MSEFEDLKNAISCLNKSVSEFPIGAISIEDFKPIEEKIRTTRESLKRQNAKLLTLKSHLLYVKQVSIVSTLCSISISDATNEEPEGNIKDTVTDLHEATANSHINNAVVKLCLHSYTIQAILEGKESDNDMLRKIYAYMSKLFTLNDNILLLQNEIEDALKVQLQLKIQCRNALFEYKSFLKEQEEICNKKLQEINPELVKNKEKTNKTIRSINLMKKLIVNFIAASNHMLFKKPFLVKMLEEHRELINIETISKISQNNSENEEDKS</sequence>
<dbReference type="Proteomes" id="UP000655588">
    <property type="component" value="Unassembled WGS sequence"/>
</dbReference>
<dbReference type="EMBL" id="WNWW01000862">
    <property type="protein sequence ID" value="KAF3421469.1"/>
    <property type="molecule type" value="Genomic_DNA"/>
</dbReference>
<evidence type="ECO:0000313" key="1">
    <source>
        <dbReference type="EMBL" id="KAF3421469.1"/>
    </source>
</evidence>
<organism evidence="1 2">
    <name type="scientific">Frieseomelitta varia</name>
    <dbReference type="NCBI Taxonomy" id="561572"/>
    <lineage>
        <taxon>Eukaryota</taxon>
        <taxon>Metazoa</taxon>
        <taxon>Ecdysozoa</taxon>
        <taxon>Arthropoda</taxon>
        <taxon>Hexapoda</taxon>
        <taxon>Insecta</taxon>
        <taxon>Pterygota</taxon>
        <taxon>Neoptera</taxon>
        <taxon>Endopterygota</taxon>
        <taxon>Hymenoptera</taxon>
        <taxon>Apocrita</taxon>
        <taxon>Aculeata</taxon>
        <taxon>Apoidea</taxon>
        <taxon>Anthophila</taxon>
        <taxon>Apidae</taxon>
        <taxon>Frieseomelitta</taxon>
    </lineage>
</organism>